<keyword evidence="3" id="KW-1185">Reference proteome</keyword>
<organism evidence="2 3">
    <name type="scientific">Rangifer tarandus platyrhynchus</name>
    <name type="common">Svalbard reindeer</name>
    <dbReference type="NCBI Taxonomy" id="3082113"/>
    <lineage>
        <taxon>Eukaryota</taxon>
        <taxon>Metazoa</taxon>
        <taxon>Chordata</taxon>
        <taxon>Craniata</taxon>
        <taxon>Vertebrata</taxon>
        <taxon>Euteleostomi</taxon>
        <taxon>Mammalia</taxon>
        <taxon>Eutheria</taxon>
        <taxon>Laurasiatheria</taxon>
        <taxon>Artiodactyla</taxon>
        <taxon>Ruminantia</taxon>
        <taxon>Pecora</taxon>
        <taxon>Cervidae</taxon>
        <taxon>Odocoileinae</taxon>
        <taxon>Rangifer</taxon>
    </lineage>
</organism>
<feature type="compositionally biased region" description="Pro residues" evidence="1">
    <location>
        <begin position="183"/>
        <end position="192"/>
    </location>
</feature>
<evidence type="ECO:0000313" key="3">
    <source>
        <dbReference type="Proteomes" id="UP001176941"/>
    </source>
</evidence>
<evidence type="ECO:0000256" key="1">
    <source>
        <dbReference type="SAM" id="MobiDB-lite"/>
    </source>
</evidence>
<evidence type="ECO:0000313" key="2">
    <source>
        <dbReference type="EMBL" id="CAI9173777.1"/>
    </source>
</evidence>
<reference evidence="2" key="1">
    <citation type="submission" date="2023-04" db="EMBL/GenBank/DDBJ databases">
        <authorList>
            <consortium name="ELIXIR-Norway"/>
        </authorList>
    </citation>
    <scope>NUCLEOTIDE SEQUENCE [LARGE SCALE GENOMIC DNA]</scope>
</reference>
<accession>A0ABN8ZIM9</accession>
<gene>
    <name evidence="2" type="ORF">MRATA1EN1_LOCUS22739</name>
</gene>
<protein>
    <submittedName>
        <fullName evidence="2">Uncharacterized protein</fullName>
    </submittedName>
</protein>
<feature type="region of interest" description="Disordered" evidence="1">
    <location>
        <begin position="142"/>
        <end position="236"/>
    </location>
</feature>
<feature type="compositionally biased region" description="Basic and acidic residues" evidence="1">
    <location>
        <begin position="152"/>
        <end position="165"/>
    </location>
</feature>
<proteinExistence type="predicted"/>
<dbReference type="EMBL" id="OX460345">
    <property type="protein sequence ID" value="CAI9173777.1"/>
    <property type="molecule type" value="Genomic_DNA"/>
</dbReference>
<dbReference type="Proteomes" id="UP001176941">
    <property type="component" value="Chromosome 34"/>
</dbReference>
<name>A0ABN8ZIM9_RANTA</name>
<sequence length="249" mass="26681">MRPEVWTPAPCPESHQILSLLPGCKEPDSSFCVCFPLFGAIPSSLLEASHRCADAGVDSRAGGLWDPAFPSGHGQLWVRSPERRPEGARQAAGRQHEARPLVFLGRDSLASGKKDSSEKARRHAAALGGIVPLARRGVVLNGAPHRRVAPSRKPEGGVRAEHTRGTEAVATLASFEPRASNKPPGPRHPTPPGAQARPREMRPEARLPGNAGPSPPAPTFRESKEQNPQKSCELSGYTRTDLAIKVLLL</sequence>